<sequence length="124" mass="14049">MDKDFSRQFTKCPQCGSEERFLEQLGQELKERGLARPEWSFHMDVREGLVIDQTKEAAIPIGSEVPSYGFKTDICMDCGCMYAVDITRGDIKKPPPPTQIIAPQNRAQRRRDSREGGQPPFSLS</sequence>
<dbReference type="EMBL" id="LAZR01000358">
    <property type="protein sequence ID" value="KKN72632.1"/>
    <property type="molecule type" value="Genomic_DNA"/>
</dbReference>
<dbReference type="AlphaFoldDB" id="A0A0F9TCH1"/>
<feature type="region of interest" description="Disordered" evidence="1">
    <location>
        <begin position="88"/>
        <end position="124"/>
    </location>
</feature>
<accession>A0A0F9TCH1</accession>
<reference evidence="2" key="1">
    <citation type="journal article" date="2015" name="Nature">
        <title>Complex archaea that bridge the gap between prokaryotes and eukaryotes.</title>
        <authorList>
            <person name="Spang A."/>
            <person name="Saw J.H."/>
            <person name="Jorgensen S.L."/>
            <person name="Zaremba-Niedzwiedzka K."/>
            <person name="Martijn J."/>
            <person name="Lind A.E."/>
            <person name="van Eijk R."/>
            <person name="Schleper C."/>
            <person name="Guy L."/>
            <person name="Ettema T.J."/>
        </authorList>
    </citation>
    <scope>NUCLEOTIDE SEQUENCE</scope>
</reference>
<name>A0A0F9TCH1_9ZZZZ</name>
<organism evidence="2">
    <name type="scientific">marine sediment metagenome</name>
    <dbReference type="NCBI Taxonomy" id="412755"/>
    <lineage>
        <taxon>unclassified sequences</taxon>
        <taxon>metagenomes</taxon>
        <taxon>ecological metagenomes</taxon>
    </lineage>
</organism>
<proteinExistence type="predicted"/>
<protein>
    <submittedName>
        <fullName evidence="2">Uncharacterized protein</fullName>
    </submittedName>
</protein>
<gene>
    <name evidence="2" type="ORF">LCGC14_0408740</name>
</gene>
<evidence type="ECO:0000313" key="2">
    <source>
        <dbReference type="EMBL" id="KKN72632.1"/>
    </source>
</evidence>
<comment type="caution">
    <text evidence="2">The sequence shown here is derived from an EMBL/GenBank/DDBJ whole genome shotgun (WGS) entry which is preliminary data.</text>
</comment>
<evidence type="ECO:0000256" key="1">
    <source>
        <dbReference type="SAM" id="MobiDB-lite"/>
    </source>
</evidence>